<sequence length="41" mass="4870">RLKQIHAFFRTRSPDQLLATAAPWTSPWLPPGYEQNFWNRA</sequence>
<dbReference type="Proteomes" id="UP001595872">
    <property type="component" value="Unassembled WGS sequence"/>
</dbReference>
<evidence type="ECO:0000313" key="4">
    <source>
        <dbReference type="Proteomes" id="UP001595872"/>
    </source>
</evidence>
<evidence type="ECO:0000313" key="3">
    <source>
        <dbReference type="EMBL" id="MFC4913519.1"/>
    </source>
</evidence>
<proteinExistence type="predicted"/>
<dbReference type="EMBL" id="JBHSIT010000004">
    <property type="protein sequence ID" value="MFC4909163.1"/>
    <property type="molecule type" value="Genomic_DNA"/>
</dbReference>
<feature type="non-terminal residue" evidence="2">
    <location>
        <position position="1"/>
    </location>
</feature>
<reference evidence="2" key="3">
    <citation type="submission" date="2024-09" db="EMBL/GenBank/DDBJ databases">
        <authorList>
            <person name="Sun Q."/>
            <person name="Mori K."/>
        </authorList>
    </citation>
    <scope>NUCLEOTIDE SEQUENCE</scope>
    <source>
        <strain evidence="2">CGMCC 4.7301</strain>
    </source>
</reference>
<reference evidence="4" key="2">
    <citation type="journal article" date="2019" name="Int. J. Syst. Evol. Microbiol.">
        <title>The Global Catalogue of Microorganisms (GCM) 10K type strain sequencing project: providing services to taxonomists for standard genome sequencing and annotation.</title>
        <authorList>
            <consortium name="The Broad Institute Genomics Platform"/>
            <consortium name="The Broad Institute Genome Sequencing Center for Infectious Disease"/>
            <person name="Wu L."/>
            <person name="Ma J."/>
        </authorList>
    </citation>
    <scope>NUCLEOTIDE SEQUENCE [LARGE SCALE GENOMIC DNA]</scope>
    <source>
        <strain evidence="4">KLKA75</strain>
    </source>
</reference>
<accession>A0ABV9UBU8</accession>
<dbReference type="EMBL" id="JBHSIT010000014">
    <property type="protein sequence ID" value="MFC4912835.1"/>
    <property type="molecule type" value="Genomic_DNA"/>
</dbReference>
<keyword evidence="4" id="KW-1185">Reference proteome</keyword>
<dbReference type="EMBL" id="JBHSIT010000017">
    <property type="protein sequence ID" value="MFC4913519.1"/>
    <property type="molecule type" value="Genomic_DNA"/>
</dbReference>
<reference evidence="2" key="1">
    <citation type="journal article" date="2014" name="Int. J. Syst. Evol. Microbiol.">
        <title>Complete genome of a new Firmicutes species belonging to the dominant human colonic microbiota ('Ruminococcus bicirculans') reveals two chromosomes and a selective capacity to utilize plant glucans.</title>
        <authorList>
            <consortium name="NISC Comparative Sequencing Program"/>
            <person name="Wegmann U."/>
            <person name="Louis P."/>
            <person name="Goesmann A."/>
            <person name="Henrissat B."/>
            <person name="Duncan S.H."/>
            <person name="Flint H.J."/>
        </authorList>
    </citation>
    <scope>NUCLEOTIDE SEQUENCE</scope>
    <source>
        <strain evidence="2">CGMCC 4.7301</strain>
    </source>
</reference>
<evidence type="ECO:0000313" key="1">
    <source>
        <dbReference type="EMBL" id="MFC4909163.1"/>
    </source>
</evidence>
<gene>
    <name evidence="1" type="ORF">ACFPCY_17710</name>
    <name evidence="2" type="ORF">ACFPCY_36435</name>
    <name evidence="3" type="ORF">ACFPCY_39910</name>
</gene>
<organism evidence="2 4">
    <name type="scientific">Actinomadura gamaensis</name>
    <dbReference type="NCBI Taxonomy" id="1763541"/>
    <lineage>
        <taxon>Bacteria</taxon>
        <taxon>Bacillati</taxon>
        <taxon>Actinomycetota</taxon>
        <taxon>Actinomycetes</taxon>
        <taxon>Streptosporangiales</taxon>
        <taxon>Thermomonosporaceae</taxon>
        <taxon>Actinomadura</taxon>
    </lineage>
</organism>
<protein>
    <submittedName>
        <fullName evidence="2">IS630 family transposase</fullName>
    </submittedName>
</protein>
<comment type="caution">
    <text evidence="2">The sequence shown here is derived from an EMBL/GenBank/DDBJ whole genome shotgun (WGS) entry which is preliminary data.</text>
</comment>
<evidence type="ECO:0000313" key="2">
    <source>
        <dbReference type="EMBL" id="MFC4912835.1"/>
    </source>
</evidence>
<name>A0ABV9UBU8_9ACTN</name>